<feature type="transmembrane region" description="Helical" evidence="2">
    <location>
        <begin position="53"/>
        <end position="74"/>
    </location>
</feature>
<keyword evidence="2" id="KW-0472">Membrane</keyword>
<name>A0A644Y0M1_9ZZZZ</name>
<accession>A0A644Y0M1</accession>
<sequence>MLLGSSRGTADCSTLDYVSELLSVIAPQTSGLFPLDTLPGWPTAPAVPLVHELVWILFLPVAVFVVIAVINLAAMIGKEDRSLHPPTEPIMVGGSGRETPAVTSGSDVEEGTGGSHARW</sequence>
<gene>
    <name evidence="3" type="ORF">SDC9_68022</name>
</gene>
<keyword evidence="2" id="KW-0812">Transmembrane</keyword>
<comment type="caution">
    <text evidence="3">The sequence shown here is derived from an EMBL/GenBank/DDBJ whole genome shotgun (WGS) entry which is preliminary data.</text>
</comment>
<reference evidence="3" key="1">
    <citation type="submission" date="2019-08" db="EMBL/GenBank/DDBJ databases">
        <authorList>
            <person name="Kucharzyk K."/>
            <person name="Murdoch R.W."/>
            <person name="Higgins S."/>
            <person name="Loffler F."/>
        </authorList>
    </citation>
    <scope>NUCLEOTIDE SEQUENCE</scope>
</reference>
<evidence type="ECO:0000256" key="2">
    <source>
        <dbReference type="SAM" id="Phobius"/>
    </source>
</evidence>
<dbReference type="AlphaFoldDB" id="A0A644Y0M1"/>
<protein>
    <submittedName>
        <fullName evidence="3">Uncharacterized protein</fullName>
    </submittedName>
</protein>
<proteinExistence type="predicted"/>
<keyword evidence="2" id="KW-1133">Transmembrane helix</keyword>
<feature type="region of interest" description="Disordered" evidence="1">
    <location>
        <begin position="81"/>
        <end position="119"/>
    </location>
</feature>
<organism evidence="3">
    <name type="scientific">bioreactor metagenome</name>
    <dbReference type="NCBI Taxonomy" id="1076179"/>
    <lineage>
        <taxon>unclassified sequences</taxon>
        <taxon>metagenomes</taxon>
        <taxon>ecological metagenomes</taxon>
    </lineage>
</organism>
<dbReference type="EMBL" id="VSSQ01003617">
    <property type="protein sequence ID" value="MPM21578.1"/>
    <property type="molecule type" value="Genomic_DNA"/>
</dbReference>
<evidence type="ECO:0000313" key="3">
    <source>
        <dbReference type="EMBL" id="MPM21578.1"/>
    </source>
</evidence>
<evidence type="ECO:0000256" key="1">
    <source>
        <dbReference type="SAM" id="MobiDB-lite"/>
    </source>
</evidence>